<dbReference type="Proteomes" id="UP000826271">
    <property type="component" value="Unassembled WGS sequence"/>
</dbReference>
<dbReference type="EMBL" id="WHWC01000016">
    <property type="protein sequence ID" value="KAG8367053.1"/>
    <property type="molecule type" value="Genomic_DNA"/>
</dbReference>
<feature type="region of interest" description="Disordered" evidence="1">
    <location>
        <begin position="450"/>
        <end position="488"/>
    </location>
</feature>
<keyword evidence="3" id="KW-1185">Reference proteome</keyword>
<feature type="compositionally biased region" description="Basic residues" evidence="1">
    <location>
        <begin position="457"/>
        <end position="466"/>
    </location>
</feature>
<comment type="caution">
    <text evidence="2">The sequence shown here is derived from an EMBL/GenBank/DDBJ whole genome shotgun (WGS) entry which is preliminary data.</text>
</comment>
<evidence type="ECO:0000256" key="1">
    <source>
        <dbReference type="SAM" id="MobiDB-lite"/>
    </source>
</evidence>
<proteinExistence type="predicted"/>
<dbReference type="AlphaFoldDB" id="A0AAV6WA81"/>
<name>A0AAV6WA81_9LAMI</name>
<sequence length="488" mass="54124">MCRRASYAQRSCELRQRELLRRRASYAGKKKQKEILECPSGNKSVTSVDSIQDPARTISFSKGSCIACPESFGGGVVPCSGGSQGVMLPGRKKGTMEENLVYVSDVTPLTQSWSGTKVVAVLYQEDIESLRNTLQPEHTYIVSKARVVQVKEKYKIVDHPFQWIINSKTAILRVNKDAAACSVVPNTFTQLSQLTGLLGSKSVIGISLGSTSTSGAQIDPPIPDTLKLNAWKSKNIAYLRALVELKEYMAKPSAVKVDNSLEVKDVGAAIDSVEGIYDYLKEANDVLGNESYVFVIRKKYFTRQGTDHDQYVITAFLDDDGEILLSDSVHLTDISTSKHRSNVDEHENSAEAGAGSDSQRLIDEGVDAEPDRVLTRLSKRKFIVHDPVEDVRGSSMELIDDLVDGDATFTSDSVKKRSLRLMDEDELDDDIINDVDIRGKSIKSTLVTEDPDAFPRRSSRKGKRRLFYGDESEDDDQPIINSLRRKKN</sequence>
<dbReference type="InterPro" id="IPR012340">
    <property type="entry name" value="NA-bd_OB-fold"/>
</dbReference>
<evidence type="ECO:0000313" key="2">
    <source>
        <dbReference type="EMBL" id="KAG8367053.1"/>
    </source>
</evidence>
<accession>A0AAV6WA81</accession>
<feature type="region of interest" description="Disordered" evidence="1">
    <location>
        <begin position="336"/>
        <end position="365"/>
    </location>
</feature>
<protein>
    <submittedName>
        <fullName evidence="2">Uncharacterized protein</fullName>
    </submittedName>
</protein>
<reference evidence="2" key="1">
    <citation type="submission" date="2019-10" db="EMBL/GenBank/DDBJ databases">
        <authorList>
            <person name="Zhang R."/>
            <person name="Pan Y."/>
            <person name="Wang J."/>
            <person name="Ma R."/>
            <person name="Yu S."/>
        </authorList>
    </citation>
    <scope>NUCLEOTIDE SEQUENCE</scope>
    <source>
        <strain evidence="2">LA-IB0</strain>
        <tissue evidence="2">Leaf</tissue>
    </source>
</reference>
<organism evidence="2 3">
    <name type="scientific">Buddleja alternifolia</name>
    <dbReference type="NCBI Taxonomy" id="168488"/>
    <lineage>
        <taxon>Eukaryota</taxon>
        <taxon>Viridiplantae</taxon>
        <taxon>Streptophyta</taxon>
        <taxon>Embryophyta</taxon>
        <taxon>Tracheophyta</taxon>
        <taxon>Spermatophyta</taxon>
        <taxon>Magnoliopsida</taxon>
        <taxon>eudicotyledons</taxon>
        <taxon>Gunneridae</taxon>
        <taxon>Pentapetalae</taxon>
        <taxon>asterids</taxon>
        <taxon>lamiids</taxon>
        <taxon>Lamiales</taxon>
        <taxon>Scrophulariaceae</taxon>
        <taxon>Buddlejeae</taxon>
        <taxon>Buddleja</taxon>
    </lineage>
</organism>
<gene>
    <name evidence="2" type="ORF">BUALT_Bualt16G0032400</name>
</gene>
<dbReference type="Gene3D" id="2.40.50.140">
    <property type="entry name" value="Nucleic acid-binding proteins"/>
    <property type="match status" value="1"/>
</dbReference>
<evidence type="ECO:0000313" key="3">
    <source>
        <dbReference type="Proteomes" id="UP000826271"/>
    </source>
</evidence>